<evidence type="ECO:0000313" key="1">
    <source>
        <dbReference type="EMBL" id="KAF2465130.1"/>
    </source>
</evidence>
<dbReference type="Proteomes" id="UP000799755">
    <property type="component" value="Unassembled WGS sequence"/>
</dbReference>
<proteinExistence type="predicted"/>
<reference evidence="1" key="1">
    <citation type="journal article" date="2020" name="Stud. Mycol.">
        <title>101 Dothideomycetes genomes: a test case for predicting lifestyles and emergence of pathogens.</title>
        <authorList>
            <person name="Haridas S."/>
            <person name="Albert R."/>
            <person name="Binder M."/>
            <person name="Bloem J."/>
            <person name="Labutti K."/>
            <person name="Salamov A."/>
            <person name="Andreopoulos B."/>
            <person name="Baker S."/>
            <person name="Barry K."/>
            <person name="Bills G."/>
            <person name="Bluhm B."/>
            <person name="Cannon C."/>
            <person name="Castanera R."/>
            <person name="Culley D."/>
            <person name="Daum C."/>
            <person name="Ezra D."/>
            <person name="Gonzalez J."/>
            <person name="Henrissat B."/>
            <person name="Kuo A."/>
            <person name="Liang C."/>
            <person name="Lipzen A."/>
            <person name="Lutzoni F."/>
            <person name="Magnuson J."/>
            <person name="Mondo S."/>
            <person name="Nolan M."/>
            <person name="Ohm R."/>
            <person name="Pangilinan J."/>
            <person name="Park H.-J."/>
            <person name="Ramirez L."/>
            <person name="Alfaro M."/>
            <person name="Sun H."/>
            <person name="Tritt A."/>
            <person name="Yoshinaga Y."/>
            <person name="Zwiers L.-H."/>
            <person name="Turgeon B."/>
            <person name="Goodwin S."/>
            <person name="Spatafora J."/>
            <person name="Crous P."/>
            <person name="Grigoriev I."/>
        </authorList>
    </citation>
    <scope>NUCLEOTIDE SEQUENCE</scope>
    <source>
        <strain evidence="1">ATCC 200398</strain>
    </source>
</reference>
<organism evidence="1 2">
    <name type="scientific">Lindgomyces ingoldianus</name>
    <dbReference type="NCBI Taxonomy" id="673940"/>
    <lineage>
        <taxon>Eukaryota</taxon>
        <taxon>Fungi</taxon>
        <taxon>Dikarya</taxon>
        <taxon>Ascomycota</taxon>
        <taxon>Pezizomycotina</taxon>
        <taxon>Dothideomycetes</taxon>
        <taxon>Pleosporomycetidae</taxon>
        <taxon>Pleosporales</taxon>
        <taxon>Lindgomycetaceae</taxon>
        <taxon>Lindgomyces</taxon>
    </lineage>
</organism>
<accession>A0ACB6QF60</accession>
<evidence type="ECO:0000313" key="2">
    <source>
        <dbReference type="Proteomes" id="UP000799755"/>
    </source>
</evidence>
<name>A0ACB6QF60_9PLEO</name>
<dbReference type="EMBL" id="MU003532">
    <property type="protein sequence ID" value="KAF2465130.1"/>
    <property type="molecule type" value="Genomic_DNA"/>
</dbReference>
<sequence length="87" mass="10047">MGSDMMYGMMIDCIDLLILFLLYSCCSAFCFADPKFEKKLWRTFSELRKTGAAATEGRTGDKYRRTRRLRGTQGSCKLIELEVKDTR</sequence>
<comment type="caution">
    <text evidence="1">The sequence shown here is derived from an EMBL/GenBank/DDBJ whole genome shotgun (WGS) entry which is preliminary data.</text>
</comment>
<keyword evidence="2" id="KW-1185">Reference proteome</keyword>
<gene>
    <name evidence="1" type="ORF">BDR25DRAFT_361040</name>
</gene>
<protein>
    <submittedName>
        <fullName evidence="1">Uncharacterized protein</fullName>
    </submittedName>
</protein>